<feature type="compositionally biased region" description="Basic and acidic residues" evidence="1">
    <location>
        <begin position="105"/>
        <end position="117"/>
    </location>
</feature>
<dbReference type="AlphaFoldDB" id="A0A812M3L2"/>
<comment type="caution">
    <text evidence="2">The sequence shown here is derived from an EMBL/GenBank/DDBJ whole genome shotgun (WGS) entry which is preliminary data.</text>
</comment>
<reference evidence="2" key="1">
    <citation type="submission" date="2021-02" db="EMBL/GenBank/DDBJ databases">
        <authorList>
            <person name="Dougan E. K."/>
            <person name="Rhodes N."/>
            <person name="Thang M."/>
            <person name="Chan C."/>
        </authorList>
    </citation>
    <scope>NUCLEOTIDE SEQUENCE</scope>
</reference>
<evidence type="ECO:0000313" key="3">
    <source>
        <dbReference type="Proteomes" id="UP000604046"/>
    </source>
</evidence>
<evidence type="ECO:0000256" key="1">
    <source>
        <dbReference type="SAM" id="MobiDB-lite"/>
    </source>
</evidence>
<proteinExistence type="predicted"/>
<dbReference type="OrthoDB" id="10657268at2759"/>
<organism evidence="2 3">
    <name type="scientific">Symbiodinium natans</name>
    <dbReference type="NCBI Taxonomy" id="878477"/>
    <lineage>
        <taxon>Eukaryota</taxon>
        <taxon>Sar</taxon>
        <taxon>Alveolata</taxon>
        <taxon>Dinophyceae</taxon>
        <taxon>Suessiales</taxon>
        <taxon>Symbiodiniaceae</taxon>
        <taxon>Symbiodinium</taxon>
    </lineage>
</organism>
<name>A0A812M3L2_9DINO</name>
<gene>
    <name evidence="2" type="ORF">SNAT2548_LOCUS13258</name>
</gene>
<keyword evidence="3" id="KW-1185">Reference proteome</keyword>
<sequence>MQIVWVLEQPRRSFFEVFPRFRQIFRAMRVFSLDTREIHDVFSEDIFFNTLQRYLAPLLSKVHYVDWWMIHYGSCTPKRHRGYSNSSKICELDRGTLKGWKRNEKTASTKRTTDAKGRARWHGNHNLKGTGHGAESLSHTAGGHCCRCDVFSMSGLIASKNLPKSIWGKDCFDDRIFTCWQDSLPGDLRRQCDGDFQLH</sequence>
<accession>A0A812M3L2</accession>
<dbReference type="EMBL" id="CAJNDS010001380">
    <property type="protein sequence ID" value="CAE7257139.1"/>
    <property type="molecule type" value="Genomic_DNA"/>
</dbReference>
<protein>
    <submittedName>
        <fullName evidence="2">Uncharacterized protein</fullName>
    </submittedName>
</protein>
<evidence type="ECO:0000313" key="2">
    <source>
        <dbReference type="EMBL" id="CAE7257139.1"/>
    </source>
</evidence>
<dbReference type="Proteomes" id="UP000604046">
    <property type="component" value="Unassembled WGS sequence"/>
</dbReference>
<feature type="region of interest" description="Disordered" evidence="1">
    <location>
        <begin position="105"/>
        <end position="125"/>
    </location>
</feature>